<dbReference type="EMBL" id="KN823009">
    <property type="protein sequence ID" value="KIO27390.1"/>
    <property type="molecule type" value="Genomic_DNA"/>
</dbReference>
<dbReference type="OrthoDB" id="5065855at2759"/>
<evidence type="ECO:0000259" key="4">
    <source>
        <dbReference type="PROSITE" id="PS50600"/>
    </source>
</evidence>
<reference evidence="6" key="2">
    <citation type="submission" date="2015-01" db="EMBL/GenBank/DDBJ databases">
        <title>Evolutionary Origins and Diversification of the Mycorrhizal Mutualists.</title>
        <authorList>
            <consortium name="DOE Joint Genome Institute"/>
            <consortium name="Mycorrhizal Genomics Consortium"/>
            <person name="Kohler A."/>
            <person name="Kuo A."/>
            <person name="Nagy L.G."/>
            <person name="Floudas D."/>
            <person name="Copeland A."/>
            <person name="Barry K.W."/>
            <person name="Cichocki N."/>
            <person name="Veneault-Fourrey C."/>
            <person name="LaButti K."/>
            <person name="Lindquist E.A."/>
            <person name="Lipzen A."/>
            <person name="Lundell T."/>
            <person name="Morin E."/>
            <person name="Murat C."/>
            <person name="Riley R."/>
            <person name="Ohm R."/>
            <person name="Sun H."/>
            <person name="Tunlid A."/>
            <person name="Henrissat B."/>
            <person name="Grigoriev I.V."/>
            <person name="Hibbett D.S."/>
            <person name="Martin F."/>
        </authorList>
    </citation>
    <scope>NUCLEOTIDE SEQUENCE [LARGE SCALE GENOMIC DNA]</scope>
    <source>
        <strain evidence="6">MUT 4182</strain>
    </source>
</reference>
<keyword evidence="3" id="KW-0378">Hydrolase</keyword>
<dbReference type="GO" id="GO:0019783">
    <property type="term" value="F:ubiquitin-like protein peptidase activity"/>
    <property type="evidence" value="ECO:0007669"/>
    <property type="project" value="UniProtKB-ARBA"/>
</dbReference>
<dbReference type="HOGENOM" id="CLU_761175_0_0_1"/>
<accession>A0A0C3QAQ7</accession>
<dbReference type="GO" id="GO:0008234">
    <property type="term" value="F:cysteine-type peptidase activity"/>
    <property type="evidence" value="ECO:0007669"/>
    <property type="project" value="InterPro"/>
</dbReference>
<dbReference type="AlphaFoldDB" id="A0A0C3QAQ7"/>
<dbReference type="Gene3D" id="3.40.395.10">
    <property type="entry name" value="Adenoviral Proteinase, Chain A"/>
    <property type="match status" value="1"/>
</dbReference>
<dbReference type="PROSITE" id="PS50600">
    <property type="entry name" value="ULP_PROTEASE"/>
    <property type="match status" value="1"/>
</dbReference>
<evidence type="ECO:0000313" key="6">
    <source>
        <dbReference type="Proteomes" id="UP000054248"/>
    </source>
</evidence>
<dbReference type="GO" id="GO:0006508">
    <property type="term" value="P:proteolysis"/>
    <property type="evidence" value="ECO:0007669"/>
    <property type="project" value="UniProtKB-KW"/>
</dbReference>
<keyword evidence="6" id="KW-1185">Reference proteome</keyword>
<protein>
    <recommendedName>
        <fullName evidence="4">Ubiquitin-like protease family profile domain-containing protein</fullName>
    </recommendedName>
</protein>
<dbReference type="SUPFAM" id="SSF54001">
    <property type="entry name" value="Cysteine proteinases"/>
    <property type="match status" value="1"/>
</dbReference>
<organism evidence="5 6">
    <name type="scientific">Tulasnella calospora MUT 4182</name>
    <dbReference type="NCBI Taxonomy" id="1051891"/>
    <lineage>
        <taxon>Eukaryota</taxon>
        <taxon>Fungi</taxon>
        <taxon>Dikarya</taxon>
        <taxon>Basidiomycota</taxon>
        <taxon>Agaricomycotina</taxon>
        <taxon>Agaricomycetes</taxon>
        <taxon>Cantharellales</taxon>
        <taxon>Tulasnellaceae</taxon>
        <taxon>Tulasnella</taxon>
    </lineage>
</organism>
<comment type="similarity">
    <text evidence="1">Belongs to the peptidase C48 family.</text>
</comment>
<dbReference type="Proteomes" id="UP000054248">
    <property type="component" value="Unassembled WGS sequence"/>
</dbReference>
<reference evidence="5 6" key="1">
    <citation type="submission" date="2014-04" db="EMBL/GenBank/DDBJ databases">
        <authorList>
            <consortium name="DOE Joint Genome Institute"/>
            <person name="Kuo A."/>
            <person name="Girlanda M."/>
            <person name="Perotto S."/>
            <person name="Kohler A."/>
            <person name="Nagy L.G."/>
            <person name="Floudas D."/>
            <person name="Copeland A."/>
            <person name="Barry K.W."/>
            <person name="Cichocki N."/>
            <person name="Veneault-Fourrey C."/>
            <person name="LaButti K."/>
            <person name="Lindquist E.A."/>
            <person name="Lipzen A."/>
            <person name="Lundell T."/>
            <person name="Morin E."/>
            <person name="Murat C."/>
            <person name="Sun H."/>
            <person name="Tunlid A."/>
            <person name="Henrissat B."/>
            <person name="Grigoriev I.V."/>
            <person name="Hibbett D.S."/>
            <person name="Martin F."/>
            <person name="Nordberg H.P."/>
            <person name="Cantor M.N."/>
            <person name="Hua S.X."/>
        </authorList>
    </citation>
    <scope>NUCLEOTIDE SEQUENCE [LARGE SCALE GENOMIC DNA]</scope>
    <source>
        <strain evidence="5 6">MUT 4182</strain>
    </source>
</reference>
<evidence type="ECO:0000313" key="5">
    <source>
        <dbReference type="EMBL" id="KIO27390.1"/>
    </source>
</evidence>
<name>A0A0C3QAQ7_9AGAM</name>
<dbReference type="Pfam" id="PF02902">
    <property type="entry name" value="Peptidase_C48"/>
    <property type="match status" value="1"/>
</dbReference>
<gene>
    <name evidence="5" type="ORF">M407DRAFT_7288</name>
</gene>
<keyword evidence="2" id="KW-0645">Protease</keyword>
<evidence type="ECO:0000256" key="2">
    <source>
        <dbReference type="ARBA" id="ARBA00022670"/>
    </source>
</evidence>
<dbReference type="InterPro" id="IPR003653">
    <property type="entry name" value="Peptidase_C48_C"/>
</dbReference>
<feature type="domain" description="Ubiquitin-like protease family profile" evidence="4">
    <location>
        <begin position="49"/>
        <end position="256"/>
    </location>
</feature>
<dbReference type="InterPro" id="IPR038765">
    <property type="entry name" value="Papain-like_cys_pep_sf"/>
</dbReference>
<evidence type="ECO:0000256" key="3">
    <source>
        <dbReference type="ARBA" id="ARBA00022801"/>
    </source>
</evidence>
<evidence type="ECO:0000256" key="1">
    <source>
        <dbReference type="ARBA" id="ARBA00005234"/>
    </source>
</evidence>
<sequence length="364" mass="41239">MSPPLNSLPATDINQSILMQRIQDTLLPWQTSSRSAWKYMSKVPNLPIVQVDRQLFQELVPECWTSGDSVTTFLDIWHSREYTYNTGTAHSLRIANTYLYPAIQRTFQETKGTEAHRRRLIDSLIHFRYKARKNLDLTLGDFFTAYYFLAIPLHLMGAHWALAIIVNLNGVAAADWTPAQDQAIIFLLDSLSGPTAAEAIDHAGHAIRRWLRDALQVLMGHYRPENAFQIISVPETAQQPNGSDCGLAVALNRTAAWWRRSPAAFRLVSTPPSALAPNYYEVLFHKFELLRGGDHPLPAFAWCRLPPQYWKRIQTAPLMETIPCCLRLVSTPPTAPAPSHCEVSVYEFELLRGGDNYLPPFNRS</sequence>
<proteinExistence type="inferred from homology"/>